<name>A0ABP8H1M6_9SPHI</name>
<evidence type="ECO:0000313" key="3">
    <source>
        <dbReference type="Proteomes" id="UP001500582"/>
    </source>
</evidence>
<feature type="transmembrane region" description="Helical" evidence="1">
    <location>
        <begin position="105"/>
        <end position="129"/>
    </location>
</feature>
<feature type="transmembrane region" description="Helical" evidence="1">
    <location>
        <begin position="353"/>
        <end position="372"/>
    </location>
</feature>
<keyword evidence="3" id="KW-1185">Reference proteome</keyword>
<proteinExistence type="predicted"/>
<protein>
    <recommendedName>
        <fullName evidence="4">O-antigen ligase-like membrane protein</fullName>
    </recommendedName>
</protein>
<dbReference type="RefSeq" id="WP_345212916.1">
    <property type="nucleotide sequence ID" value="NZ_BAABFT010000013.1"/>
</dbReference>
<comment type="caution">
    <text evidence="2">The sequence shown here is derived from an EMBL/GenBank/DDBJ whole genome shotgun (WGS) entry which is preliminary data.</text>
</comment>
<sequence length="422" mass="47440">MAQRVYPLLLLVLILASYFHMQAIVLAIALFIIAMPMQWHFTAIKMARLFAVLLLPSVLGLIAGYKNDNYLIIKDFYYFLMPVLFIASGIVLACRITIESFLKTLVVAGTVVTGLVTAISVSYVGFGALTDPYSAHYAIGIVGTPGPPIAFACLLLTYKFNIRLYKPMMFNALVAINAFGIYMFASRTYLIITLCFLFLLVADKMKKVWILPIIFIIASIFIVLPFNLLQSDSSNPFVNKILHSFSEMSIGEYNTEQDINTKYRGYESFMALKGYAEGDVKDWIFGGLGKLIDLKTFVRLGEDSDFQFIPVLHNGWLYILVKTGITGVMAYIIVFFTLIAINWKKYADARGKPVIRLFAALTVGCILSLLLTNYIVTAFFNVEMSIIMITLGYSYLNFHSLLFKLKEMEKPIEIKVTGFQAS</sequence>
<keyword evidence="1" id="KW-1133">Transmembrane helix</keyword>
<evidence type="ECO:0008006" key="4">
    <source>
        <dbReference type="Google" id="ProtNLM"/>
    </source>
</evidence>
<keyword evidence="1" id="KW-0812">Transmembrane</keyword>
<reference evidence="3" key="1">
    <citation type="journal article" date="2019" name="Int. J. Syst. Evol. Microbiol.">
        <title>The Global Catalogue of Microorganisms (GCM) 10K type strain sequencing project: providing services to taxonomists for standard genome sequencing and annotation.</title>
        <authorList>
            <consortium name="The Broad Institute Genomics Platform"/>
            <consortium name="The Broad Institute Genome Sequencing Center for Infectious Disease"/>
            <person name="Wu L."/>
            <person name="Ma J."/>
        </authorList>
    </citation>
    <scope>NUCLEOTIDE SEQUENCE [LARGE SCALE GENOMIC DNA]</scope>
    <source>
        <strain evidence="3">JCM 17705</strain>
    </source>
</reference>
<feature type="transmembrane region" description="Helical" evidence="1">
    <location>
        <begin position="135"/>
        <end position="157"/>
    </location>
</feature>
<organism evidence="2 3">
    <name type="scientific">Mucilaginibacter gynuensis</name>
    <dbReference type="NCBI Taxonomy" id="1302236"/>
    <lineage>
        <taxon>Bacteria</taxon>
        <taxon>Pseudomonadati</taxon>
        <taxon>Bacteroidota</taxon>
        <taxon>Sphingobacteriia</taxon>
        <taxon>Sphingobacteriales</taxon>
        <taxon>Sphingobacteriaceae</taxon>
        <taxon>Mucilaginibacter</taxon>
    </lineage>
</organism>
<feature type="transmembrane region" description="Helical" evidence="1">
    <location>
        <begin position="187"/>
        <end position="202"/>
    </location>
</feature>
<feature type="transmembrane region" description="Helical" evidence="1">
    <location>
        <begin position="46"/>
        <end position="65"/>
    </location>
</feature>
<accession>A0ABP8H1M6</accession>
<feature type="transmembrane region" description="Helical" evidence="1">
    <location>
        <begin position="209"/>
        <end position="229"/>
    </location>
</feature>
<gene>
    <name evidence="2" type="ORF">GCM10023149_39680</name>
</gene>
<feature type="transmembrane region" description="Helical" evidence="1">
    <location>
        <begin position="6"/>
        <end position="34"/>
    </location>
</feature>
<feature type="transmembrane region" description="Helical" evidence="1">
    <location>
        <begin position="77"/>
        <end position="98"/>
    </location>
</feature>
<feature type="transmembrane region" description="Helical" evidence="1">
    <location>
        <begin position="316"/>
        <end position="341"/>
    </location>
</feature>
<feature type="transmembrane region" description="Helical" evidence="1">
    <location>
        <begin position="378"/>
        <end position="398"/>
    </location>
</feature>
<dbReference type="Proteomes" id="UP001500582">
    <property type="component" value="Unassembled WGS sequence"/>
</dbReference>
<keyword evidence="1" id="KW-0472">Membrane</keyword>
<evidence type="ECO:0000313" key="2">
    <source>
        <dbReference type="EMBL" id="GAA4333114.1"/>
    </source>
</evidence>
<evidence type="ECO:0000256" key="1">
    <source>
        <dbReference type="SAM" id="Phobius"/>
    </source>
</evidence>
<dbReference type="EMBL" id="BAABFT010000013">
    <property type="protein sequence ID" value="GAA4333114.1"/>
    <property type="molecule type" value="Genomic_DNA"/>
</dbReference>